<sequence length="73" mass="8149">MASVSEDRSLVALMRKPPSKGMLLPDGGWLMNEGGSSQLDVESRHLKRRSTSYQQFGITIPFKNNNLLENSNI</sequence>
<name>A0A2N5M5B4_9BACI</name>
<proteinExistence type="predicted"/>
<dbReference type="RefSeq" id="WP_142383726.1">
    <property type="nucleotide sequence ID" value="NZ_PGUY01000038.1"/>
</dbReference>
<accession>A0A2N5M5B4</accession>
<reference evidence="1 2" key="1">
    <citation type="submission" date="2017-11" db="EMBL/GenBank/DDBJ databases">
        <title>Comparitive Functional Genomics of Dry Heat Resistant strains isolated from the Viking Spacecraft.</title>
        <authorList>
            <person name="Seuylemezian A."/>
            <person name="Cooper K."/>
            <person name="Vaishampayan P."/>
        </authorList>
    </citation>
    <scope>NUCLEOTIDE SEQUENCE [LARGE SCALE GENOMIC DNA]</scope>
    <source>
        <strain evidence="1 2">V1-29</strain>
    </source>
</reference>
<evidence type="ECO:0000313" key="1">
    <source>
        <dbReference type="EMBL" id="PLT29554.1"/>
    </source>
</evidence>
<dbReference type="AlphaFoldDB" id="A0A2N5M5B4"/>
<dbReference type="Proteomes" id="UP000234748">
    <property type="component" value="Unassembled WGS sequence"/>
</dbReference>
<protein>
    <submittedName>
        <fullName evidence="1">Uncharacterized protein</fullName>
    </submittedName>
</protein>
<gene>
    <name evidence="1" type="ORF">CUU66_12605</name>
</gene>
<dbReference type="EMBL" id="PGUY01000038">
    <property type="protein sequence ID" value="PLT29554.1"/>
    <property type="molecule type" value="Genomic_DNA"/>
</dbReference>
<comment type="caution">
    <text evidence="1">The sequence shown here is derived from an EMBL/GenBank/DDBJ whole genome shotgun (WGS) entry which is preliminary data.</text>
</comment>
<evidence type="ECO:0000313" key="2">
    <source>
        <dbReference type="Proteomes" id="UP000234748"/>
    </source>
</evidence>
<keyword evidence="2" id="KW-1185">Reference proteome</keyword>
<organism evidence="1 2">
    <name type="scientific">Peribacillus deserti</name>
    <dbReference type="NCBI Taxonomy" id="673318"/>
    <lineage>
        <taxon>Bacteria</taxon>
        <taxon>Bacillati</taxon>
        <taxon>Bacillota</taxon>
        <taxon>Bacilli</taxon>
        <taxon>Bacillales</taxon>
        <taxon>Bacillaceae</taxon>
        <taxon>Peribacillus</taxon>
    </lineage>
</organism>